<dbReference type="OrthoDB" id="9766361at2"/>
<evidence type="ECO:0000313" key="4">
    <source>
        <dbReference type="Proteomes" id="UP000295511"/>
    </source>
</evidence>
<proteinExistence type="predicted"/>
<feature type="compositionally biased region" description="Basic and acidic residues" evidence="1">
    <location>
        <begin position="1"/>
        <end position="11"/>
    </location>
</feature>
<accession>A0A4V6PID2</accession>
<feature type="region of interest" description="Disordered" evidence="1">
    <location>
        <begin position="1"/>
        <end position="20"/>
    </location>
</feature>
<evidence type="ECO:0000256" key="1">
    <source>
        <dbReference type="SAM" id="MobiDB-lite"/>
    </source>
</evidence>
<feature type="transmembrane region" description="Helical" evidence="2">
    <location>
        <begin position="26"/>
        <end position="46"/>
    </location>
</feature>
<dbReference type="EMBL" id="SMRU01000023">
    <property type="protein sequence ID" value="TDF92444.1"/>
    <property type="molecule type" value="Genomic_DNA"/>
</dbReference>
<dbReference type="AlphaFoldDB" id="A0A4V6PID2"/>
<keyword evidence="2" id="KW-0812">Transmembrane</keyword>
<evidence type="ECO:0000313" key="3">
    <source>
        <dbReference type="EMBL" id="TDF92444.1"/>
    </source>
</evidence>
<gene>
    <name evidence="3" type="ORF">E1809_18055</name>
</gene>
<keyword evidence="2" id="KW-1133">Transmembrane helix</keyword>
<feature type="transmembrane region" description="Helical" evidence="2">
    <location>
        <begin position="52"/>
        <end position="71"/>
    </location>
</feature>
<organism evidence="3 4">
    <name type="scientific">Arthrobacter terricola</name>
    <dbReference type="NCBI Taxonomy" id="2547396"/>
    <lineage>
        <taxon>Bacteria</taxon>
        <taxon>Bacillati</taxon>
        <taxon>Actinomycetota</taxon>
        <taxon>Actinomycetes</taxon>
        <taxon>Micrococcales</taxon>
        <taxon>Micrococcaceae</taxon>
        <taxon>Arthrobacter</taxon>
    </lineage>
</organism>
<evidence type="ECO:0000256" key="2">
    <source>
        <dbReference type="SAM" id="Phobius"/>
    </source>
</evidence>
<comment type="caution">
    <text evidence="3">The sequence shown here is derived from an EMBL/GenBank/DDBJ whole genome shotgun (WGS) entry which is preliminary data.</text>
</comment>
<dbReference type="Proteomes" id="UP000295511">
    <property type="component" value="Unassembled WGS sequence"/>
</dbReference>
<dbReference type="RefSeq" id="WP_133205631.1">
    <property type="nucleotide sequence ID" value="NZ_SMRU01000023.1"/>
</dbReference>
<sequence length="87" mass="9653">MEEDRSDDHTGTEVPGRAVPRPGRKLFVYMGCGWLALGIVWLITVITNGPTLPWQIAVGVLFMMFGIGYLIGGFRSKSRLRNKGRST</sequence>
<keyword evidence="2" id="KW-0472">Membrane</keyword>
<keyword evidence="4" id="KW-1185">Reference proteome</keyword>
<reference evidence="3 4" key="1">
    <citation type="submission" date="2019-03" db="EMBL/GenBank/DDBJ databases">
        <title>Whole genome sequence of Arthrobacter sp JH1-1.</title>
        <authorList>
            <person name="Trinh H.N."/>
        </authorList>
    </citation>
    <scope>NUCLEOTIDE SEQUENCE [LARGE SCALE GENOMIC DNA]</scope>
    <source>
        <strain evidence="3 4">JH1-1</strain>
    </source>
</reference>
<protein>
    <submittedName>
        <fullName evidence="3">Uncharacterized protein</fullName>
    </submittedName>
</protein>
<name>A0A4V6PID2_9MICC</name>